<sequence length="568" mass="63197">MECTMQNRMPILERYLDSLAATNPSWYSSSVHGKVNHINTFCDLLSQDYRTTKDAEIHRCHEYEDSLFHEDSTLQEQRPIHISYSPVYGRYLAAFRDIKAGELIFQERPLVLAPKAGSGPTCLACLKALGNDWNGCQTCGAPLCTPPCTGESHTERECSVISRLGLKGTKNLPLVKMLNVILTPLRTLMLTQEDTSAGEVIAALQSNMEKRKKLPIGRFIQEQIVGIFRSRMGLDIDSDIVHHICGVFDTNAFEVSLNDTCRGRALFPLGALMNHSCSPNTQHWFNNGIMTVRAVTNIEVGEPVTNTYTPVLLGTRGRTAHLLATKLFKCMCKRCRDPTELGSHISSIVCRECNVKKGLMVPPGDIGDNWICQECGNQVSNTAIETLVRAASAATSRMASDDTETLVDTMEHVSRLLGPQHYISLEMKYSLFNAILREAVSDISDENLQKVMRLSNDLLQVASLVDPGLSRFRGLLLLGKLKASAEQLLRLEIQQNTNVDVILNNVNNLNEAGNKTEIVSPKKNISYQAQVLLKEAKECEQILQYDHKVSEVAQMLDLLGRMAKTEES</sequence>
<dbReference type="SMART" id="SM00317">
    <property type="entry name" value="SET"/>
    <property type="match status" value="1"/>
</dbReference>
<dbReference type="AlphaFoldDB" id="A0AAN8XF99"/>
<dbReference type="GO" id="GO:0008170">
    <property type="term" value="F:N-methyltransferase activity"/>
    <property type="evidence" value="ECO:0007669"/>
    <property type="project" value="UniProtKB-ARBA"/>
</dbReference>
<dbReference type="Pfam" id="PF00856">
    <property type="entry name" value="SET"/>
    <property type="match status" value="1"/>
</dbReference>
<evidence type="ECO:0000313" key="3">
    <source>
        <dbReference type="Proteomes" id="UP001381693"/>
    </source>
</evidence>
<dbReference type="Gene3D" id="6.10.140.2220">
    <property type="match status" value="1"/>
</dbReference>
<reference evidence="2 3" key="1">
    <citation type="submission" date="2023-11" db="EMBL/GenBank/DDBJ databases">
        <title>Halocaridina rubra genome assembly.</title>
        <authorList>
            <person name="Smith C."/>
        </authorList>
    </citation>
    <scope>NUCLEOTIDE SEQUENCE [LARGE SCALE GENOMIC DNA]</scope>
    <source>
        <strain evidence="2">EP-1</strain>
        <tissue evidence="2">Whole</tissue>
    </source>
</reference>
<protein>
    <recommendedName>
        <fullName evidence="1">SET domain-containing protein</fullName>
    </recommendedName>
</protein>
<dbReference type="Proteomes" id="UP001381693">
    <property type="component" value="Unassembled WGS sequence"/>
</dbReference>
<dbReference type="PANTHER" id="PTHR46455:SF3">
    <property type="entry name" value="SET AND MYND DOMAIN CONTAINING, ARTHROPOD-SPECIFIC, MEMBER 9, ISOFORM A-RELATED"/>
    <property type="match status" value="1"/>
</dbReference>
<keyword evidence="3" id="KW-1185">Reference proteome</keyword>
<dbReference type="Gene3D" id="1.10.220.160">
    <property type="match status" value="1"/>
</dbReference>
<dbReference type="GO" id="GO:0008276">
    <property type="term" value="F:protein methyltransferase activity"/>
    <property type="evidence" value="ECO:0007669"/>
    <property type="project" value="UniProtKB-ARBA"/>
</dbReference>
<proteinExistence type="predicted"/>
<name>A0AAN8XF99_HALRR</name>
<gene>
    <name evidence="2" type="ORF">SK128_005731</name>
</gene>
<dbReference type="SUPFAM" id="SSF82199">
    <property type="entry name" value="SET domain"/>
    <property type="match status" value="1"/>
</dbReference>
<evidence type="ECO:0000259" key="1">
    <source>
        <dbReference type="PROSITE" id="PS50280"/>
    </source>
</evidence>
<dbReference type="CDD" id="cd20071">
    <property type="entry name" value="SET_SMYD"/>
    <property type="match status" value="1"/>
</dbReference>
<organism evidence="2 3">
    <name type="scientific">Halocaridina rubra</name>
    <name type="common">Hawaiian red shrimp</name>
    <dbReference type="NCBI Taxonomy" id="373956"/>
    <lineage>
        <taxon>Eukaryota</taxon>
        <taxon>Metazoa</taxon>
        <taxon>Ecdysozoa</taxon>
        <taxon>Arthropoda</taxon>
        <taxon>Crustacea</taxon>
        <taxon>Multicrustacea</taxon>
        <taxon>Malacostraca</taxon>
        <taxon>Eumalacostraca</taxon>
        <taxon>Eucarida</taxon>
        <taxon>Decapoda</taxon>
        <taxon>Pleocyemata</taxon>
        <taxon>Caridea</taxon>
        <taxon>Atyoidea</taxon>
        <taxon>Atyidae</taxon>
        <taxon>Halocaridina</taxon>
    </lineage>
</organism>
<dbReference type="EMBL" id="JAXCGZ010005906">
    <property type="protein sequence ID" value="KAK7080478.1"/>
    <property type="molecule type" value="Genomic_DNA"/>
</dbReference>
<feature type="domain" description="SET" evidence="1">
    <location>
        <begin position="78"/>
        <end position="309"/>
    </location>
</feature>
<dbReference type="GO" id="GO:0008757">
    <property type="term" value="F:S-adenosylmethionine-dependent methyltransferase activity"/>
    <property type="evidence" value="ECO:0007669"/>
    <property type="project" value="UniProtKB-ARBA"/>
</dbReference>
<dbReference type="InterPro" id="IPR001214">
    <property type="entry name" value="SET_dom"/>
</dbReference>
<dbReference type="PANTHER" id="PTHR46455">
    <property type="entry name" value="SET AND MYND DOMAIN CONTAINING, ARTHROPOD-SPECIFIC, MEMBER 4, ISOFORM A"/>
    <property type="match status" value="1"/>
</dbReference>
<accession>A0AAN8XF99</accession>
<dbReference type="PROSITE" id="PS50280">
    <property type="entry name" value="SET"/>
    <property type="match status" value="1"/>
</dbReference>
<dbReference type="InterPro" id="IPR046341">
    <property type="entry name" value="SET_dom_sf"/>
</dbReference>
<evidence type="ECO:0000313" key="2">
    <source>
        <dbReference type="EMBL" id="KAK7080478.1"/>
    </source>
</evidence>
<comment type="caution">
    <text evidence="2">The sequence shown here is derived from an EMBL/GenBank/DDBJ whole genome shotgun (WGS) entry which is preliminary data.</text>
</comment>
<dbReference type="InterPro" id="IPR053010">
    <property type="entry name" value="SET_SmydA-8"/>
</dbReference>
<dbReference type="Gene3D" id="2.170.270.10">
    <property type="entry name" value="SET domain"/>
    <property type="match status" value="1"/>
</dbReference>